<reference evidence="3" key="1">
    <citation type="submission" date="2015-11" db="EMBL/GenBank/DDBJ databases">
        <authorList>
            <person name="Varghese N."/>
        </authorList>
    </citation>
    <scope>NUCLEOTIDE SEQUENCE [LARGE SCALE GENOMIC DNA]</scope>
    <source>
        <strain evidence="3">DSM 45899</strain>
    </source>
</reference>
<accession>A0A0S4QTP4</accession>
<organism evidence="2 3">
    <name type="scientific">Parafrankia irregularis</name>
    <dbReference type="NCBI Taxonomy" id="795642"/>
    <lineage>
        <taxon>Bacteria</taxon>
        <taxon>Bacillati</taxon>
        <taxon>Actinomycetota</taxon>
        <taxon>Actinomycetes</taxon>
        <taxon>Frankiales</taxon>
        <taxon>Frankiaceae</taxon>
        <taxon>Parafrankia</taxon>
    </lineage>
</organism>
<dbReference type="EMBL" id="FAOZ01000020">
    <property type="protein sequence ID" value="CUU58585.1"/>
    <property type="molecule type" value="Genomic_DNA"/>
</dbReference>
<gene>
    <name evidence="2" type="ORF">Ga0074812_12084</name>
</gene>
<dbReference type="RefSeq" id="WP_091281904.1">
    <property type="nucleotide sequence ID" value="NZ_FAOZ01000020.1"/>
</dbReference>
<evidence type="ECO:0000313" key="3">
    <source>
        <dbReference type="Proteomes" id="UP000198802"/>
    </source>
</evidence>
<name>A0A0S4QTP4_9ACTN</name>
<feature type="region of interest" description="Disordered" evidence="1">
    <location>
        <begin position="81"/>
        <end position="113"/>
    </location>
</feature>
<evidence type="ECO:0000256" key="1">
    <source>
        <dbReference type="SAM" id="MobiDB-lite"/>
    </source>
</evidence>
<keyword evidence="3" id="KW-1185">Reference proteome</keyword>
<protein>
    <submittedName>
        <fullName evidence="2">Uncharacterized protein</fullName>
    </submittedName>
</protein>
<sequence>MPATPGGQDAISELIDRDEAYDADPSGDPPLLVARYRAALRAALRARQPAPDSQAQAWTQRERDAYLAGGEAARQAAVSAMATAILGTEPEPPGAERAAPEPPDRPTGAGQVD</sequence>
<dbReference type="AlphaFoldDB" id="A0A0S4QTP4"/>
<feature type="region of interest" description="Disordered" evidence="1">
    <location>
        <begin position="1"/>
        <end position="28"/>
    </location>
</feature>
<dbReference type="Proteomes" id="UP000198802">
    <property type="component" value="Unassembled WGS sequence"/>
</dbReference>
<proteinExistence type="predicted"/>
<evidence type="ECO:0000313" key="2">
    <source>
        <dbReference type="EMBL" id="CUU58585.1"/>
    </source>
</evidence>